<name>A0ABP9IJ97_9ACTN</name>
<feature type="signal peptide" evidence="1">
    <location>
        <begin position="1"/>
        <end position="29"/>
    </location>
</feature>
<dbReference type="SUPFAM" id="SSF53850">
    <property type="entry name" value="Periplasmic binding protein-like II"/>
    <property type="match status" value="1"/>
</dbReference>
<dbReference type="RefSeq" id="WP_226025649.1">
    <property type="nucleotide sequence ID" value="NZ_BAABIV010000021.1"/>
</dbReference>
<evidence type="ECO:0000256" key="1">
    <source>
        <dbReference type="SAM" id="SignalP"/>
    </source>
</evidence>
<evidence type="ECO:0000313" key="2">
    <source>
        <dbReference type="EMBL" id="GAA4998562.1"/>
    </source>
</evidence>
<keyword evidence="1" id="KW-0732">Signal</keyword>
<gene>
    <name evidence="2" type="ORF">GCM10023257_47330</name>
</gene>
<protein>
    <submittedName>
        <fullName evidence="2">Substrate-binding domain-containing protein</fullName>
    </submittedName>
</protein>
<reference evidence="3" key="1">
    <citation type="journal article" date="2019" name="Int. J. Syst. Evol. Microbiol.">
        <title>The Global Catalogue of Microorganisms (GCM) 10K type strain sequencing project: providing services to taxonomists for standard genome sequencing and annotation.</title>
        <authorList>
            <consortium name="The Broad Institute Genomics Platform"/>
            <consortium name="The Broad Institute Genome Sequencing Center for Infectious Disease"/>
            <person name="Wu L."/>
            <person name="Ma J."/>
        </authorList>
    </citation>
    <scope>NUCLEOTIDE SEQUENCE [LARGE SCALE GENOMIC DNA]</scope>
    <source>
        <strain evidence="3">JCM 17657</strain>
    </source>
</reference>
<keyword evidence="3" id="KW-1185">Reference proteome</keyword>
<dbReference type="EMBL" id="BAABIV010000021">
    <property type="protein sequence ID" value="GAA4998562.1"/>
    <property type="molecule type" value="Genomic_DNA"/>
</dbReference>
<accession>A0ABP9IJ97</accession>
<sequence length="307" mass="31304">MNVKSRAFAGAVVGAAALSLTVMVPVASADPGPGDYRVLAGVGSDTTQDVLNGLGESIDAGTLIASYDAITEDGDADIKTRLNGCELPRPNGSSAGIAALNNDIDAGSGCLDFARSSRGVQTAGDDLTWVPFASDKLRIAVRGDGPLAGVDFSTADLKSIYECTTTQVNGVPVTPLVPQSGSGTRSFFLSSIGNPALGSCVGTMQEHDGRELDSAGDLAPYSVAKYTSQVNGLIPDHHGATVLNTIDGGEYSRDVYNVVETARLSDPVIADTFVGAGSKVCQDTATVEAYGFGTVANCGATTLKGEN</sequence>
<feature type="chain" id="PRO_5045041624" evidence="1">
    <location>
        <begin position="30"/>
        <end position="307"/>
    </location>
</feature>
<proteinExistence type="predicted"/>
<evidence type="ECO:0000313" key="3">
    <source>
        <dbReference type="Proteomes" id="UP001500610"/>
    </source>
</evidence>
<organism evidence="2 3">
    <name type="scientific">Streptomyces hyderabadensis</name>
    <dbReference type="NCBI Taxonomy" id="598549"/>
    <lineage>
        <taxon>Bacteria</taxon>
        <taxon>Bacillati</taxon>
        <taxon>Actinomycetota</taxon>
        <taxon>Actinomycetes</taxon>
        <taxon>Kitasatosporales</taxon>
        <taxon>Streptomycetaceae</taxon>
        <taxon>Streptomyces</taxon>
    </lineage>
</organism>
<comment type="caution">
    <text evidence="2">The sequence shown here is derived from an EMBL/GenBank/DDBJ whole genome shotgun (WGS) entry which is preliminary data.</text>
</comment>
<dbReference type="Proteomes" id="UP001500610">
    <property type="component" value="Unassembled WGS sequence"/>
</dbReference>